<evidence type="ECO:0000313" key="2">
    <source>
        <dbReference type="EMBL" id="THE62824.1"/>
    </source>
</evidence>
<name>A0A4S3TFX9_9EURY</name>
<dbReference type="RefSeq" id="WP_141466456.1">
    <property type="nucleotide sequence ID" value="NZ_RBZW01000076.1"/>
</dbReference>
<dbReference type="AlphaFoldDB" id="A0A4S3TFX9"/>
<keyword evidence="3" id="KW-1185">Reference proteome</keyword>
<comment type="caution">
    <text evidence="2">The sequence shown here is derived from an EMBL/GenBank/DDBJ whole genome shotgun (WGS) entry which is preliminary data.</text>
</comment>
<evidence type="ECO:0000259" key="1">
    <source>
        <dbReference type="Pfam" id="PF03364"/>
    </source>
</evidence>
<accession>A0A4S3TFX9</accession>
<dbReference type="CDD" id="cd07820">
    <property type="entry name" value="SRPBCC_3"/>
    <property type="match status" value="1"/>
</dbReference>
<dbReference type="OrthoDB" id="10357at2157"/>
<protein>
    <submittedName>
        <fullName evidence="2">Cyclase</fullName>
    </submittedName>
</protein>
<dbReference type="Gene3D" id="3.30.530.20">
    <property type="match status" value="1"/>
</dbReference>
<gene>
    <name evidence="2" type="ORF">D8Y22_20395</name>
</gene>
<proteinExistence type="predicted"/>
<dbReference type="Pfam" id="PF03364">
    <property type="entry name" value="Polyketide_cyc"/>
    <property type="match status" value="1"/>
</dbReference>
<dbReference type="Proteomes" id="UP000318864">
    <property type="component" value="Unassembled WGS sequence"/>
</dbReference>
<organism evidence="2 3">
    <name type="scientific">Salinadaptatus halalkaliphilus</name>
    <dbReference type="NCBI Taxonomy" id="2419781"/>
    <lineage>
        <taxon>Archaea</taxon>
        <taxon>Methanobacteriati</taxon>
        <taxon>Methanobacteriota</taxon>
        <taxon>Stenosarchaea group</taxon>
        <taxon>Halobacteria</taxon>
        <taxon>Halobacteriales</taxon>
        <taxon>Natrialbaceae</taxon>
        <taxon>Salinadaptatus</taxon>
    </lineage>
</organism>
<reference evidence="2 3" key="1">
    <citation type="submission" date="2018-10" db="EMBL/GenBank/DDBJ databases">
        <title>Natronolimnobius sp. XQ-INN 246 isolated from Inner Mongolia Autonomous Region of China.</title>
        <authorList>
            <person name="Xue Q."/>
        </authorList>
    </citation>
    <scope>NUCLEOTIDE SEQUENCE [LARGE SCALE GENOMIC DNA]</scope>
    <source>
        <strain evidence="2 3">XQ-INN 246</strain>
    </source>
</reference>
<feature type="domain" description="Coenzyme Q-binding protein COQ10 START" evidence="1">
    <location>
        <begin position="10"/>
        <end position="140"/>
    </location>
</feature>
<dbReference type="EMBL" id="RBZW01000076">
    <property type="protein sequence ID" value="THE62824.1"/>
    <property type="molecule type" value="Genomic_DNA"/>
</dbReference>
<dbReference type="InterPro" id="IPR005031">
    <property type="entry name" value="COQ10_START"/>
</dbReference>
<dbReference type="InterPro" id="IPR023393">
    <property type="entry name" value="START-like_dom_sf"/>
</dbReference>
<sequence>MPTYDRQTTVRAPLEDVWQFHAHVSGLEALTPGWLGLRVESIMGPDGESDPEVLAVGSEVALSIQPFGVGPRQHWTSEIRERRRTDGTAYFRDEMVHGPFDRWVHTHSFFADGDRTILRDHVEYELPFGALGRLGTPFSGPGFEAMFRERHKRTRAFLE</sequence>
<evidence type="ECO:0000313" key="3">
    <source>
        <dbReference type="Proteomes" id="UP000318864"/>
    </source>
</evidence>
<dbReference type="SUPFAM" id="SSF55961">
    <property type="entry name" value="Bet v1-like"/>
    <property type="match status" value="1"/>
</dbReference>